<proteinExistence type="predicted"/>
<reference key="2">
    <citation type="submission" date="2011-10" db="EMBL/GenBank/DDBJ databases">
        <title>The genome and transcriptome sequence of Clonorchis sinensis provide insights into the carcinogenic liver fluke.</title>
        <authorList>
            <person name="Wang X."/>
            <person name="Huang Y."/>
            <person name="Chen W."/>
            <person name="Liu H."/>
            <person name="Guo L."/>
            <person name="Chen Y."/>
            <person name="Luo F."/>
            <person name="Zhou W."/>
            <person name="Sun J."/>
            <person name="Mao Q."/>
            <person name="Liang P."/>
            <person name="Zhou C."/>
            <person name="Tian Y."/>
            <person name="Men J."/>
            <person name="Lv X."/>
            <person name="Huang L."/>
            <person name="Zhou J."/>
            <person name="Hu Y."/>
            <person name="Li R."/>
            <person name="Zhang F."/>
            <person name="Lei H."/>
            <person name="Li X."/>
            <person name="Hu X."/>
            <person name="Liang C."/>
            <person name="Xu J."/>
            <person name="Wu Z."/>
            <person name="Yu X."/>
        </authorList>
    </citation>
    <scope>NUCLEOTIDE SEQUENCE</scope>
    <source>
        <strain>Henan</strain>
    </source>
</reference>
<dbReference type="EMBL" id="DF142892">
    <property type="protein sequence ID" value="GAA48478.1"/>
    <property type="molecule type" value="Genomic_DNA"/>
</dbReference>
<evidence type="ECO:0000313" key="1">
    <source>
        <dbReference type="EMBL" id="GAA48478.1"/>
    </source>
</evidence>
<name>G7Y693_CLOSI</name>
<keyword evidence="2" id="KW-1185">Reference proteome</keyword>
<dbReference type="AlphaFoldDB" id="G7Y693"/>
<accession>G7Y693</accession>
<organism evidence="1 2">
    <name type="scientific">Clonorchis sinensis</name>
    <name type="common">Chinese liver fluke</name>
    <dbReference type="NCBI Taxonomy" id="79923"/>
    <lineage>
        <taxon>Eukaryota</taxon>
        <taxon>Metazoa</taxon>
        <taxon>Spiralia</taxon>
        <taxon>Lophotrochozoa</taxon>
        <taxon>Platyhelminthes</taxon>
        <taxon>Trematoda</taxon>
        <taxon>Digenea</taxon>
        <taxon>Opisthorchiida</taxon>
        <taxon>Opisthorchiata</taxon>
        <taxon>Opisthorchiidae</taxon>
        <taxon>Clonorchis</taxon>
    </lineage>
</organism>
<sequence>MSNPSYNSHEGFKTRCNNGGQDWPQWKIFRLRMIWDDCKGQLIRLTHESTRDNELDIGDIKKEDYAMKATHCWTHASTRLSESSEGIDSQIFSALNDRVSDLFNNVERIASLKVDRSQRMKWMMTSQTSTLDLYAFGAGHLECQMQQLVVVVRCVLEKFRQLRIRDHLNGTRTPGADQQWINPHLDRMYRISSVNDRNHIRMPCDDRFLELRTHKAKEHATK</sequence>
<protein>
    <submittedName>
        <fullName evidence="1">Uncharacterized protein</fullName>
    </submittedName>
</protein>
<gene>
    <name evidence="1" type="ORF">CLF_101660</name>
</gene>
<dbReference type="Proteomes" id="UP000008909">
    <property type="component" value="Unassembled WGS sequence"/>
</dbReference>
<reference evidence="1" key="1">
    <citation type="journal article" date="2011" name="Genome Biol.">
        <title>The draft genome of the carcinogenic human liver fluke Clonorchis sinensis.</title>
        <authorList>
            <person name="Wang X."/>
            <person name="Chen W."/>
            <person name="Huang Y."/>
            <person name="Sun J."/>
            <person name="Men J."/>
            <person name="Liu H."/>
            <person name="Luo F."/>
            <person name="Guo L."/>
            <person name="Lv X."/>
            <person name="Deng C."/>
            <person name="Zhou C."/>
            <person name="Fan Y."/>
            <person name="Li X."/>
            <person name="Huang L."/>
            <person name="Hu Y."/>
            <person name="Liang C."/>
            <person name="Hu X."/>
            <person name="Xu J."/>
            <person name="Yu X."/>
        </authorList>
    </citation>
    <scope>NUCLEOTIDE SEQUENCE [LARGE SCALE GENOMIC DNA]</scope>
    <source>
        <strain evidence="1">Henan</strain>
    </source>
</reference>
<evidence type="ECO:0000313" key="2">
    <source>
        <dbReference type="Proteomes" id="UP000008909"/>
    </source>
</evidence>